<evidence type="ECO:0000256" key="1">
    <source>
        <dbReference type="ARBA" id="ARBA00001974"/>
    </source>
</evidence>
<dbReference type="RefSeq" id="WP_075119473.1">
    <property type="nucleotide sequence ID" value="NZ_MSCT01000010.1"/>
</dbReference>
<dbReference type="GO" id="GO:0019285">
    <property type="term" value="P:glycine betaine biosynthetic process from choline"/>
    <property type="evidence" value="ECO:0007669"/>
    <property type="project" value="TreeGrafter"/>
</dbReference>
<dbReference type="OrthoDB" id="9785276at2"/>
<feature type="binding site" evidence="6">
    <location>
        <position position="134"/>
    </location>
    <ligand>
        <name>FAD</name>
        <dbReference type="ChEBI" id="CHEBI:57692"/>
    </ligand>
</feature>
<evidence type="ECO:0000256" key="3">
    <source>
        <dbReference type="ARBA" id="ARBA00022630"/>
    </source>
</evidence>
<dbReference type="Pfam" id="PF00732">
    <property type="entry name" value="GMC_oxred_N"/>
    <property type="match status" value="1"/>
</dbReference>
<dbReference type="InterPro" id="IPR012132">
    <property type="entry name" value="GMC_OxRdtase"/>
</dbReference>
<evidence type="ECO:0000256" key="5">
    <source>
        <dbReference type="ARBA" id="ARBA00023002"/>
    </source>
</evidence>
<keyword evidence="5" id="KW-0560">Oxidoreductase</keyword>
<evidence type="ECO:0000256" key="4">
    <source>
        <dbReference type="ARBA" id="ARBA00022827"/>
    </source>
</evidence>
<keyword evidence="3" id="KW-0285">Flavoprotein</keyword>
<dbReference type="InterPro" id="IPR000172">
    <property type="entry name" value="GMC_OxRdtase_N"/>
</dbReference>
<dbReference type="GO" id="GO:0008812">
    <property type="term" value="F:choline dehydrogenase activity"/>
    <property type="evidence" value="ECO:0007669"/>
    <property type="project" value="TreeGrafter"/>
</dbReference>
<dbReference type="GO" id="GO:0016020">
    <property type="term" value="C:membrane"/>
    <property type="evidence" value="ECO:0007669"/>
    <property type="project" value="TreeGrafter"/>
</dbReference>
<reference evidence="10 11" key="1">
    <citation type="submission" date="2016-12" db="EMBL/GenBank/DDBJ databases">
        <authorList>
            <person name="Song W.-J."/>
            <person name="Kurnit D.M."/>
        </authorList>
    </citation>
    <scope>NUCLEOTIDE SEQUENCE [LARGE SCALE GENOMIC DNA]</scope>
    <source>
        <strain evidence="10 11">PCL1601</strain>
    </source>
</reference>
<evidence type="ECO:0000256" key="7">
    <source>
        <dbReference type="SAM" id="SignalP"/>
    </source>
</evidence>
<evidence type="ECO:0000313" key="11">
    <source>
        <dbReference type="Proteomes" id="UP000185578"/>
    </source>
</evidence>
<evidence type="ECO:0000256" key="6">
    <source>
        <dbReference type="PIRSR" id="PIRSR000137-2"/>
    </source>
</evidence>
<proteinExistence type="inferred from homology"/>
<evidence type="ECO:0000259" key="8">
    <source>
        <dbReference type="Pfam" id="PF00732"/>
    </source>
</evidence>
<dbReference type="AlphaFoldDB" id="A0A1Q8EQ56"/>
<dbReference type="Proteomes" id="UP000185578">
    <property type="component" value="Unassembled WGS sequence"/>
</dbReference>
<organism evidence="10 11">
    <name type="scientific">Pseudomonas chlororaphis</name>
    <dbReference type="NCBI Taxonomy" id="587753"/>
    <lineage>
        <taxon>Bacteria</taxon>
        <taxon>Pseudomonadati</taxon>
        <taxon>Pseudomonadota</taxon>
        <taxon>Gammaproteobacteria</taxon>
        <taxon>Pseudomonadales</taxon>
        <taxon>Pseudomonadaceae</taxon>
        <taxon>Pseudomonas</taxon>
    </lineage>
</organism>
<dbReference type="PIRSF" id="PIRSF000137">
    <property type="entry name" value="Alcohol_oxidase"/>
    <property type="match status" value="1"/>
</dbReference>
<dbReference type="SUPFAM" id="SSF54373">
    <property type="entry name" value="FAD-linked reductases, C-terminal domain"/>
    <property type="match status" value="1"/>
</dbReference>
<evidence type="ECO:0000313" key="10">
    <source>
        <dbReference type="EMBL" id="OLF53927.1"/>
    </source>
</evidence>
<dbReference type="SUPFAM" id="SSF51905">
    <property type="entry name" value="FAD/NAD(P)-binding domain"/>
    <property type="match status" value="1"/>
</dbReference>
<sequence length="549" mass="58423">MNHHEAENPSRRKLLAQTIAGSASLALGSLLDAGPVFAAAPQEAGGTGKGAAGQRVDVLIVGGGSAGAVMARRLSERSERNVLLLEAGHVYGTRDYPKVIASSDSVGGDANSDWGYQTQPGYIGHPIHAIRGKVLGGSSAINGAVAIRARKQDLLDWNLPGWSYEELLPSFKKLEHRNTGASELHGHDGPLPVHQLTLKDVTPMQRAFVEATVANGYRLVEDFDGPDANGVGPYPMNIVDGVRVNTGIAYLDEPVRARRNLRIRGDVLVDNVLFDGHRAIGVRLASGEEIHAGEVILSAGTYGSAAILLRSGIGPRHDLAALSIPLVADLPVGQRLKDHPFYYNAYAARPERIGKQSPAIGAKLWTHSSTAKNSDLDLHITATHLFPHDQSPTKVGFVLAVALTRPLSVGSLKLASRDPAQAPLIDLNFLARAEDRARLLEGVKLARTIGQSAPLRDMIHSELNPGAQATSDQQIEQSMLATLDTYHHPTSTAPMGRAGEPGVVVDLEGRVHGVQALRVVDASIFPDAISVATNITTIATAEHIAQRYS</sequence>
<dbReference type="EMBL" id="MSCT01000010">
    <property type="protein sequence ID" value="OLF53927.1"/>
    <property type="molecule type" value="Genomic_DNA"/>
</dbReference>
<keyword evidence="4 6" id="KW-0274">FAD</keyword>
<dbReference type="Gene3D" id="3.50.50.60">
    <property type="entry name" value="FAD/NAD(P)-binding domain"/>
    <property type="match status" value="1"/>
</dbReference>
<dbReference type="Gene3D" id="3.30.410.40">
    <property type="match status" value="1"/>
</dbReference>
<dbReference type="PROSITE" id="PS51318">
    <property type="entry name" value="TAT"/>
    <property type="match status" value="1"/>
</dbReference>
<dbReference type="InterPro" id="IPR007867">
    <property type="entry name" value="GMC_OxRtase_C"/>
</dbReference>
<dbReference type="PANTHER" id="PTHR11552:SF147">
    <property type="entry name" value="CHOLINE DEHYDROGENASE, MITOCHONDRIAL"/>
    <property type="match status" value="1"/>
</dbReference>
<feature type="binding site" evidence="6">
    <location>
        <position position="269"/>
    </location>
    <ligand>
        <name>FAD</name>
        <dbReference type="ChEBI" id="CHEBI:57692"/>
    </ligand>
</feature>
<feature type="binding site" evidence="6">
    <location>
        <position position="486"/>
    </location>
    <ligand>
        <name>substrate</name>
    </ligand>
</feature>
<comment type="cofactor">
    <cofactor evidence="1 6">
        <name>FAD</name>
        <dbReference type="ChEBI" id="CHEBI:57692"/>
    </cofactor>
</comment>
<evidence type="ECO:0000256" key="2">
    <source>
        <dbReference type="ARBA" id="ARBA00010790"/>
    </source>
</evidence>
<evidence type="ECO:0000259" key="9">
    <source>
        <dbReference type="Pfam" id="PF05199"/>
    </source>
</evidence>
<dbReference type="InterPro" id="IPR036188">
    <property type="entry name" value="FAD/NAD-bd_sf"/>
</dbReference>
<feature type="signal peptide" evidence="7">
    <location>
        <begin position="1"/>
        <end position="38"/>
    </location>
</feature>
<protein>
    <submittedName>
        <fullName evidence="10">Dehydrogenase</fullName>
    </submittedName>
</protein>
<dbReference type="InterPro" id="IPR006311">
    <property type="entry name" value="TAT_signal"/>
</dbReference>
<dbReference type="PANTHER" id="PTHR11552">
    <property type="entry name" value="GLUCOSE-METHANOL-CHOLINE GMC OXIDOREDUCTASE"/>
    <property type="match status" value="1"/>
</dbReference>
<name>A0A1Q8EQ56_9PSED</name>
<dbReference type="Pfam" id="PF05199">
    <property type="entry name" value="GMC_oxred_C"/>
    <property type="match status" value="1"/>
</dbReference>
<feature type="domain" description="Glucose-methanol-choline oxidoreductase N-terminal" evidence="8">
    <location>
        <begin position="57"/>
        <end position="340"/>
    </location>
</feature>
<gene>
    <name evidence="10" type="ORF">BTN82_12770</name>
</gene>
<keyword evidence="7" id="KW-0732">Signal</keyword>
<feature type="binding site" evidence="6">
    <location>
        <begin position="142"/>
        <end position="145"/>
    </location>
    <ligand>
        <name>FAD</name>
        <dbReference type="ChEBI" id="CHEBI:57692"/>
    </ligand>
</feature>
<dbReference type="GO" id="GO:0050660">
    <property type="term" value="F:flavin adenine dinucleotide binding"/>
    <property type="evidence" value="ECO:0007669"/>
    <property type="project" value="InterPro"/>
</dbReference>
<feature type="chain" id="PRO_5012570529" evidence="7">
    <location>
        <begin position="39"/>
        <end position="549"/>
    </location>
</feature>
<feature type="domain" description="Glucose-methanol-choline oxidoreductase C-terminal" evidence="9">
    <location>
        <begin position="406"/>
        <end position="541"/>
    </location>
</feature>
<comment type="caution">
    <text evidence="10">The sequence shown here is derived from an EMBL/GenBank/DDBJ whole genome shotgun (WGS) entry which is preliminary data.</text>
</comment>
<comment type="similarity">
    <text evidence="2">Belongs to the GMC oxidoreductase family.</text>
</comment>
<accession>A0A1Q8EQ56</accession>